<name>A0A5B0LNA1_PUCGR</name>
<protein>
    <submittedName>
        <fullName evidence="2">Uncharacterized protein</fullName>
    </submittedName>
</protein>
<evidence type="ECO:0000313" key="2">
    <source>
        <dbReference type="EMBL" id="KAA1065310.1"/>
    </source>
</evidence>
<dbReference type="Gene3D" id="3.90.280.10">
    <property type="entry name" value="PEBP-like"/>
    <property type="match status" value="1"/>
</dbReference>
<evidence type="ECO:0000313" key="3">
    <source>
        <dbReference type="EMBL" id="KAA1095010.1"/>
    </source>
</evidence>
<evidence type="ECO:0000313" key="5">
    <source>
        <dbReference type="Proteomes" id="UP000325313"/>
    </source>
</evidence>
<dbReference type="OrthoDB" id="2506647at2759"/>
<dbReference type="PANTHER" id="PTHR11362">
    <property type="entry name" value="PHOSPHATIDYLETHANOLAMINE-BINDING PROTEIN"/>
    <property type="match status" value="1"/>
</dbReference>
<dbReference type="AlphaFoldDB" id="A0A5B0LNA1"/>
<dbReference type="Pfam" id="PF01161">
    <property type="entry name" value="PBP"/>
    <property type="match status" value="1"/>
</dbReference>
<dbReference type="InterPro" id="IPR036610">
    <property type="entry name" value="PEBP-like_sf"/>
</dbReference>
<dbReference type="PANTHER" id="PTHR11362:SF82">
    <property type="entry name" value="PHOSPHATIDYLETHANOLAMINE-BINDING PROTEIN 4"/>
    <property type="match status" value="1"/>
</dbReference>
<evidence type="ECO:0000313" key="4">
    <source>
        <dbReference type="Proteomes" id="UP000324748"/>
    </source>
</evidence>
<keyword evidence="4" id="KW-1185">Reference proteome</keyword>
<dbReference type="CDD" id="cd00866">
    <property type="entry name" value="PEBP_euk"/>
    <property type="match status" value="1"/>
</dbReference>
<dbReference type="Proteomes" id="UP000324748">
    <property type="component" value="Unassembled WGS sequence"/>
</dbReference>
<proteinExistence type="predicted"/>
<comment type="caution">
    <text evidence="2">The sequence shown here is derived from an EMBL/GenBank/DDBJ whole genome shotgun (WGS) entry which is preliminary data.</text>
</comment>
<dbReference type="EMBL" id="VSWC01000079">
    <property type="protein sequence ID" value="KAA1095010.1"/>
    <property type="molecule type" value="Genomic_DNA"/>
</dbReference>
<feature type="signal peptide" evidence="1">
    <location>
        <begin position="1"/>
        <end position="20"/>
    </location>
</feature>
<feature type="chain" id="PRO_5036366016" evidence="1">
    <location>
        <begin position="21"/>
        <end position="257"/>
    </location>
</feature>
<dbReference type="EMBL" id="VDEP01000511">
    <property type="protein sequence ID" value="KAA1065310.1"/>
    <property type="molecule type" value="Genomic_DNA"/>
</dbReference>
<evidence type="ECO:0000256" key="1">
    <source>
        <dbReference type="SAM" id="SignalP"/>
    </source>
</evidence>
<gene>
    <name evidence="3" type="ORF">PGT21_034520</name>
    <name evidence="2" type="ORF">PGTUg99_022126</name>
</gene>
<keyword evidence="1" id="KW-0732">Signal</keyword>
<accession>A0A5B0LNA1</accession>
<dbReference type="InterPro" id="IPR035810">
    <property type="entry name" value="PEBP_euk"/>
</dbReference>
<organism evidence="2 5">
    <name type="scientific">Puccinia graminis f. sp. tritici</name>
    <dbReference type="NCBI Taxonomy" id="56615"/>
    <lineage>
        <taxon>Eukaryota</taxon>
        <taxon>Fungi</taxon>
        <taxon>Dikarya</taxon>
        <taxon>Basidiomycota</taxon>
        <taxon>Pucciniomycotina</taxon>
        <taxon>Pucciniomycetes</taxon>
        <taxon>Pucciniales</taxon>
        <taxon>Pucciniaceae</taxon>
        <taxon>Puccinia</taxon>
    </lineage>
</organism>
<reference evidence="4 5" key="1">
    <citation type="submission" date="2019-05" db="EMBL/GenBank/DDBJ databases">
        <title>Emergence of the Ug99 lineage of the wheat stem rust pathogen through somatic hybridization.</title>
        <authorList>
            <person name="Li F."/>
            <person name="Upadhyaya N.M."/>
            <person name="Sperschneider J."/>
            <person name="Matny O."/>
            <person name="Nguyen-Phuc H."/>
            <person name="Mago R."/>
            <person name="Raley C."/>
            <person name="Miller M.E."/>
            <person name="Silverstein K.A.T."/>
            <person name="Henningsen E."/>
            <person name="Hirsch C.D."/>
            <person name="Visser B."/>
            <person name="Pretorius Z.A."/>
            <person name="Steffenson B.J."/>
            <person name="Schwessinger B."/>
            <person name="Dodds P.N."/>
            <person name="Figueroa M."/>
        </authorList>
    </citation>
    <scope>NUCLEOTIDE SEQUENCE [LARGE SCALE GENOMIC DNA]</scope>
    <source>
        <strain evidence="3">21-0</strain>
        <strain evidence="2 5">Ug99</strain>
    </source>
</reference>
<dbReference type="SUPFAM" id="SSF49777">
    <property type="entry name" value="PEBP-like"/>
    <property type="match status" value="1"/>
</dbReference>
<sequence length="257" mass="28237">MHFFGPWLGLTTCYFGLACCHRTFNEQAILSRSKSGFEESRLVPDLLPAFNPQGILAIHFAGDKILRHPGFSMSAQDTQAGPTFQLYPGYTGQLNPADTFTMIMVDPDSPIHANPSGAKLHLLATGLALDRHHEPVETYNLVNNTQFLVDWLSPDPEPRTGVHRYTFLLYKGVASQASVQPFQASTFNRSGFNLAQFTRDAGLQDSYAGAFMIIDSASPENLIRQNAQGSSASGRSIDMYTFSITIILSCFGAIYLS</sequence>
<dbReference type="InterPro" id="IPR008914">
    <property type="entry name" value="PEBP"/>
</dbReference>
<dbReference type="Proteomes" id="UP000325313">
    <property type="component" value="Unassembled WGS sequence"/>
</dbReference>